<gene>
    <name evidence="2" type="ORF">RFI_03581</name>
</gene>
<protein>
    <submittedName>
        <fullName evidence="2">Uncharacterized protein</fullName>
    </submittedName>
</protein>
<dbReference type="EMBL" id="ASPP01003331">
    <property type="protein sequence ID" value="ETO33519.1"/>
    <property type="molecule type" value="Genomic_DNA"/>
</dbReference>
<dbReference type="AlphaFoldDB" id="X6P605"/>
<dbReference type="Proteomes" id="UP000023152">
    <property type="component" value="Unassembled WGS sequence"/>
</dbReference>
<reference evidence="2 3" key="1">
    <citation type="journal article" date="2013" name="Curr. Biol.">
        <title>The Genome of the Foraminiferan Reticulomyxa filosa.</title>
        <authorList>
            <person name="Glockner G."/>
            <person name="Hulsmann N."/>
            <person name="Schleicher M."/>
            <person name="Noegel A.A."/>
            <person name="Eichinger L."/>
            <person name="Gallinger C."/>
            <person name="Pawlowski J."/>
            <person name="Sierra R."/>
            <person name="Euteneuer U."/>
            <person name="Pillet L."/>
            <person name="Moustafa A."/>
            <person name="Platzer M."/>
            <person name="Groth M."/>
            <person name="Szafranski K."/>
            <person name="Schliwa M."/>
        </authorList>
    </citation>
    <scope>NUCLEOTIDE SEQUENCE [LARGE SCALE GENOMIC DNA]</scope>
</reference>
<sequence>MLIGDIHLLQTRELDNPQTILKETLLTTCATETQHKHLLKDKLNKVTYYYLSILQSLKELSTPLKQLQRALHKHEIIICGVKLKKLVILVTHSKTIQFICEYPSDVKLWGHCVVKLVDNNNNKNSNEITLLSFGGYRKHTLMMKYVSVWNNDNDNTNDSKMNKLNNYNKWVPFTDNYNNPIIIRNGYDNYERVHALIGRSNNHLLFITYYQLSISVFNLNIFQFIKHDTLPTNGWIQYHCFDYQLNMMKITTLFNFINYIFVMILYYLEIMHIYVNDVILFFGESSYKNGEYVFSKLVHKYLIQEKKLMIKHK</sequence>
<evidence type="ECO:0000313" key="3">
    <source>
        <dbReference type="Proteomes" id="UP000023152"/>
    </source>
</evidence>
<keyword evidence="1" id="KW-1133">Transmembrane helix</keyword>
<name>X6P605_RETFI</name>
<keyword evidence="3" id="KW-1185">Reference proteome</keyword>
<feature type="transmembrane region" description="Helical" evidence="1">
    <location>
        <begin position="256"/>
        <end position="275"/>
    </location>
</feature>
<organism evidence="2 3">
    <name type="scientific">Reticulomyxa filosa</name>
    <dbReference type="NCBI Taxonomy" id="46433"/>
    <lineage>
        <taxon>Eukaryota</taxon>
        <taxon>Sar</taxon>
        <taxon>Rhizaria</taxon>
        <taxon>Retaria</taxon>
        <taxon>Foraminifera</taxon>
        <taxon>Monothalamids</taxon>
        <taxon>Reticulomyxidae</taxon>
        <taxon>Reticulomyxa</taxon>
    </lineage>
</organism>
<keyword evidence="1" id="KW-0812">Transmembrane</keyword>
<evidence type="ECO:0000313" key="2">
    <source>
        <dbReference type="EMBL" id="ETO33519.1"/>
    </source>
</evidence>
<evidence type="ECO:0000256" key="1">
    <source>
        <dbReference type="SAM" id="Phobius"/>
    </source>
</evidence>
<keyword evidence="1" id="KW-0472">Membrane</keyword>
<comment type="caution">
    <text evidence="2">The sequence shown here is derived from an EMBL/GenBank/DDBJ whole genome shotgun (WGS) entry which is preliminary data.</text>
</comment>
<accession>X6P605</accession>
<proteinExistence type="predicted"/>